<sequence>MKAFEMLPVPSKMKLTIASTRALSFYKATIMKPAKQFTCFYIGGNTRARVPKCRKLFTFICALKKSVSRNRGQSPLPPASPEGTRLKIKFIHSFTARVKQ</sequence>
<organism evidence="1">
    <name type="scientific">Rhipicephalus zambeziensis</name>
    <dbReference type="NCBI Taxonomy" id="60191"/>
    <lineage>
        <taxon>Eukaryota</taxon>
        <taxon>Metazoa</taxon>
        <taxon>Ecdysozoa</taxon>
        <taxon>Arthropoda</taxon>
        <taxon>Chelicerata</taxon>
        <taxon>Arachnida</taxon>
        <taxon>Acari</taxon>
        <taxon>Parasitiformes</taxon>
        <taxon>Ixodida</taxon>
        <taxon>Ixodoidea</taxon>
        <taxon>Ixodidae</taxon>
        <taxon>Rhipicephalinae</taxon>
        <taxon>Rhipicephalus</taxon>
        <taxon>Rhipicephalus</taxon>
    </lineage>
</organism>
<protein>
    <submittedName>
        <fullName evidence="1">Uncharacterized protein</fullName>
    </submittedName>
</protein>
<name>A0A224YFZ4_9ACAR</name>
<evidence type="ECO:0000313" key="1">
    <source>
        <dbReference type="EMBL" id="MAA14659.1"/>
    </source>
</evidence>
<proteinExistence type="predicted"/>
<dbReference type="EMBL" id="GFPF01003513">
    <property type="protein sequence ID" value="MAA14659.1"/>
    <property type="molecule type" value="Transcribed_RNA"/>
</dbReference>
<reference evidence="1" key="1">
    <citation type="journal article" date="2017" name="Parasit. Vectors">
        <title>Sialotranscriptomics of Rhipicephalus zambeziensis reveals intricate expression profiles of secretory proteins and suggests tight temporal transcriptional regulation during blood-feeding.</title>
        <authorList>
            <person name="de Castro M.H."/>
            <person name="de Klerk D."/>
            <person name="Pienaar R."/>
            <person name="Rees D.J.G."/>
            <person name="Mans B.J."/>
        </authorList>
    </citation>
    <scope>NUCLEOTIDE SEQUENCE</scope>
    <source>
        <tissue evidence="1">Salivary glands</tissue>
    </source>
</reference>
<dbReference type="AlphaFoldDB" id="A0A224YFZ4"/>
<accession>A0A224YFZ4</accession>